<comment type="similarity">
    <text evidence="11 12">Belongs to the class-I aminoacyl-tRNA synthetase family. ValS type 1 subfamily.</text>
</comment>
<keyword evidence="9 12" id="KW-0030">Aminoacyl-tRNA synthetase</keyword>
<reference evidence="16 17" key="2">
    <citation type="submission" date="2019-01" db="EMBL/GenBank/DDBJ databases">
        <title>Tautonia sociabilis, a novel thermotolerant planctomycete of Isosphaeraceae family, isolated from a 4000 m deep subterranean habitat.</title>
        <authorList>
            <person name="Kovaleva O.L."/>
            <person name="Elcheninov A.G."/>
            <person name="Van Heerden E."/>
            <person name="Toshchakov S.V."/>
            <person name="Novikov A."/>
            <person name="Bonch-Osmolovskaya E.A."/>
            <person name="Kublanov I.V."/>
        </authorList>
    </citation>
    <scope>NUCLEOTIDE SEQUENCE [LARGE SCALE GENOMIC DNA]</scope>
    <source>
        <strain evidence="16 17">GM2012</strain>
    </source>
</reference>
<dbReference type="GO" id="GO:0005829">
    <property type="term" value="C:cytosol"/>
    <property type="evidence" value="ECO:0007669"/>
    <property type="project" value="TreeGrafter"/>
</dbReference>
<keyword evidence="4 12" id="KW-0436">Ligase</keyword>
<dbReference type="PRINTS" id="PR00986">
    <property type="entry name" value="TRNASYNTHVAL"/>
</dbReference>
<dbReference type="AlphaFoldDB" id="A0A432MG21"/>
<evidence type="ECO:0000256" key="9">
    <source>
        <dbReference type="ARBA" id="ARBA00023146"/>
    </source>
</evidence>
<comment type="caution">
    <text evidence="12">Lacks conserved residue(s) required for the propagation of feature annotation.</text>
</comment>
<comment type="domain">
    <text evidence="12">The C-terminal coiled-coil domain is crucial for aminoacylation activity.</text>
</comment>
<evidence type="ECO:0000256" key="12">
    <source>
        <dbReference type="HAMAP-Rule" id="MF_02004"/>
    </source>
</evidence>
<feature type="domain" description="Valyl-tRNA synthetase tRNA-binding arm" evidence="15">
    <location>
        <begin position="899"/>
        <end position="961"/>
    </location>
</feature>
<dbReference type="Pfam" id="PF00133">
    <property type="entry name" value="tRNA-synt_1"/>
    <property type="match status" value="1"/>
</dbReference>
<keyword evidence="17" id="KW-1185">Reference proteome</keyword>
<name>A0A432MG21_9BACT</name>
<dbReference type="EMBL" id="RYZH01000039">
    <property type="protein sequence ID" value="RUL85520.1"/>
    <property type="molecule type" value="Genomic_DNA"/>
</dbReference>
<keyword evidence="3 12" id="KW-0963">Cytoplasm</keyword>
<dbReference type="CDD" id="cd07962">
    <property type="entry name" value="Anticodon_Ia_Val"/>
    <property type="match status" value="1"/>
</dbReference>
<proteinExistence type="inferred from homology"/>
<sequence length="962" mass="107599">MSIAEHLPKQYDPRDAQERWYPVWVDRGYFRADPSRDATPYTIVIPPPNVTGALHLGHALNNTLQDVLIRWRRMQGFDTLWMPGTDHAGIATQAVVEKRLFTEERKTRHDIGREALVQRIWAWKDEYEARILGQLRLMGCSCDWSRTRFTLDEGCSRAVRHTFFNLFQAGKIFRGKRLVNWDTQLRTAVADDEIEYKDTEGLLWTIRYPVTGSESEALLVSTTRPETMLGDTAVAVHPEDDRYQHLIGKTVTLPLLGREIPVIADAILVDPKFGTGCVKVTPAHDPNDYQTGLRHHLPQINLLNPDGTFNENAGPYAGLDRREVRKRVVADLEAQGLLVKTEPYTNRVGYSDRSKTVIEPYLSDQWFVRMGDDPDGSPGFAQQAMDAVTSGRVRIHPERYAKSYLDWLGEKRDWCISRQLWWGHQIPIWYFDGELDALEAALSGAEGVSWAPAEGGGWLVCALDDQLIQGHSDRLGLRRDPDVLDTWFSSALWPHSTLGWPEPTPELKKYYPTSVLSTARDIITLWVARMVIFGQFNMGDVPFRDVYIHSVIQDGDGKRMSKTAGNGIDPVDIIETYGADALRFTLASSATETQDLRMPVERVTDDQGRIATRKAPGQPIEFVPADLAKDLPKEQFVNTSKKFEEGRTFPNKFWNAARFALINLEGYTPGPVSPDELAVEDRWILSLLRRVSAESTADLEHFRFADLARGLRDFTWNEFCDWYVEFIKARLRDDETKAVAQRVLATVLDGLCRLLHPVMPFVTESVWQAMGSVAKARGLPEPTEAAESVCIAPWPSYPDSWNDPEAEFDVAQWQEKVAALRNLRAERDVPRDAKIEPILIAQGRAAEALARGASSIRALVGAGSVSVVPSADRPAESAVAVLADAEIVLPLAGLIDPKAEIAKLSKSRADLEKQLGGVRSKLGNASFVARAPAEVVQQQRARLAELEAQLAAVSSRLAELGG</sequence>
<dbReference type="RefSeq" id="WP_126726897.1">
    <property type="nucleotide sequence ID" value="NZ_RYZH01000039.1"/>
</dbReference>
<dbReference type="InterPro" id="IPR001412">
    <property type="entry name" value="aa-tRNA-synth_I_CS"/>
</dbReference>
<evidence type="ECO:0000256" key="8">
    <source>
        <dbReference type="ARBA" id="ARBA00023054"/>
    </source>
</evidence>
<feature type="domain" description="Methionyl/Valyl/Leucyl/Isoleucyl-tRNA synthetase anticodon-binding" evidence="14">
    <location>
        <begin position="681"/>
        <end position="836"/>
    </location>
</feature>
<dbReference type="InterPro" id="IPR019499">
    <property type="entry name" value="Val-tRNA_synth_tRNA-bd"/>
</dbReference>
<evidence type="ECO:0000256" key="7">
    <source>
        <dbReference type="ARBA" id="ARBA00022917"/>
    </source>
</evidence>
<gene>
    <name evidence="12" type="primary">valS</name>
    <name evidence="16" type="ORF">TsocGM_18230</name>
</gene>
<evidence type="ECO:0000256" key="1">
    <source>
        <dbReference type="ARBA" id="ARBA00004496"/>
    </source>
</evidence>
<accession>A0A432MG21</accession>
<organism evidence="16 17">
    <name type="scientific">Tautonia sociabilis</name>
    <dbReference type="NCBI Taxonomy" id="2080755"/>
    <lineage>
        <taxon>Bacteria</taxon>
        <taxon>Pseudomonadati</taxon>
        <taxon>Planctomycetota</taxon>
        <taxon>Planctomycetia</taxon>
        <taxon>Isosphaerales</taxon>
        <taxon>Isosphaeraceae</taxon>
        <taxon>Tautonia</taxon>
    </lineage>
</organism>
<protein>
    <recommendedName>
        <fullName evidence="12">Valine--tRNA ligase</fullName>
        <ecNumber evidence="12">6.1.1.9</ecNumber>
    </recommendedName>
    <alternativeName>
        <fullName evidence="12">Valyl-tRNA synthetase</fullName>
        <shortName evidence="12">ValRS</shortName>
    </alternativeName>
</protein>
<dbReference type="GO" id="GO:0005524">
    <property type="term" value="F:ATP binding"/>
    <property type="evidence" value="ECO:0007669"/>
    <property type="project" value="UniProtKB-UniRule"/>
</dbReference>
<evidence type="ECO:0000259" key="14">
    <source>
        <dbReference type="Pfam" id="PF08264"/>
    </source>
</evidence>
<dbReference type="InterPro" id="IPR013155">
    <property type="entry name" value="M/V/L/I-tRNA-synth_anticd-bd"/>
</dbReference>
<dbReference type="Gene3D" id="3.40.50.620">
    <property type="entry name" value="HUPs"/>
    <property type="match status" value="2"/>
</dbReference>
<keyword evidence="7 12" id="KW-0648">Protein biosynthesis</keyword>
<dbReference type="FunFam" id="1.10.287.380:FF:000001">
    <property type="entry name" value="Valine--tRNA ligase"/>
    <property type="match status" value="1"/>
</dbReference>
<dbReference type="InterPro" id="IPR009080">
    <property type="entry name" value="tRNAsynth_Ia_anticodon-bd"/>
</dbReference>
<evidence type="ECO:0000313" key="16">
    <source>
        <dbReference type="EMBL" id="RUL85520.1"/>
    </source>
</evidence>
<comment type="catalytic activity">
    <reaction evidence="10 12">
        <text>tRNA(Val) + L-valine + ATP = L-valyl-tRNA(Val) + AMP + diphosphate</text>
        <dbReference type="Rhea" id="RHEA:10704"/>
        <dbReference type="Rhea" id="RHEA-COMP:9672"/>
        <dbReference type="Rhea" id="RHEA-COMP:9708"/>
        <dbReference type="ChEBI" id="CHEBI:30616"/>
        <dbReference type="ChEBI" id="CHEBI:33019"/>
        <dbReference type="ChEBI" id="CHEBI:57762"/>
        <dbReference type="ChEBI" id="CHEBI:78442"/>
        <dbReference type="ChEBI" id="CHEBI:78537"/>
        <dbReference type="ChEBI" id="CHEBI:456215"/>
        <dbReference type="EC" id="6.1.1.9"/>
    </reaction>
</comment>
<dbReference type="PROSITE" id="PS00178">
    <property type="entry name" value="AA_TRNA_LIGASE_I"/>
    <property type="match status" value="1"/>
</dbReference>
<dbReference type="GO" id="GO:0006438">
    <property type="term" value="P:valyl-tRNA aminoacylation"/>
    <property type="evidence" value="ECO:0007669"/>
    <property type="project" value="UniProtKB-UniRule"/>
</dbReference>
<evidence type="ECO:0000256" key="4">
    <source>
        <dbReference type="ARBA" id="ARBA00022598"/>
    </source>
</evidence>
<keyword evidence="8 12" id="KW-0175">Coiled coil</keyword>
<dbReference type="Proteomes" id="UP000280296">
    <property type="component" value="Unassembled WGS sequence"/>
</dbReference>
<evidence type="ECO:0000256" key="5">
    <source>
        <dbReference type="ARBA" id="ARBA00022741"/>
    </source>
</evidence>
<comment type="caution">
    <text evidence="16">The sequence shown here is derived from an EMBL/GenBank/DDBJ whole genome shotgun (WGS) entry which is preliminary data.</text>
</comment>
<dbReference type="InterPro" id="IPR014729">
    <property type="entry name" value="Rossmann-like_a/b/a_fold"/>
</dbReference>
<dbReference type="EC" id="6.1.1.9" evidence="12"/>
<evidence type="ECO:0000313" key="17">
    <source>
        <dbReference type="Proteomes" id="UP000280296"/>
    </source>
</evidence>
<dbReference type="Gene3D" id="3.90.740.10">
    <property type="entry name" value="Valyl/Leucyl/Isoleucyl-tRNA synthetase, editing domain"/>
    <property type="match status" value="2"/>
</dbReference>
<comment type="function">
    <text evidence="12">Catalyzes the attachment of valine to tRNA(Val). As ValRS can inadvertently accommodate and process structurally similar amino acids such as threonine, to avoid such errors, it has a 'posttransfer' editing activity that hydrolyzes mischarged Thr-tRNA(Val) in a tRNA-dependent manner.</text>
</comment>
<dbReference type="Gene3D" id="1.10.287.380">
    <property type="entry name" value="Valyl-tRNA synthetase, C-terminal domain"/>
    <property type="match status" value="1"/>
</dbReference>
<reference evidence="16 17" key="1">
    <citation type="submission" date="2018-12" db="EMBL/GenBank/DDBJ databases">
        <authorList>
            <person name="Toschakov S.V."/>
        </authorList>
    </citation>
    <scope>NUCLEOTIDE SEQUENCE [LARGE SCALE GENOMIC DNA]</scope>
    <source>
        <strain evidence="16 17">GM2012</strain>
    </source>
</reference>
<dbReference type="PANTHER" id="PTHR11946">
    <property type="entry name" value="VALYL-TRNA SYNTHETASES"/>
    <property type="match status" value="1"/>
</dbReference>
<dbReference type="SUPFAM" id="SSF47323">
    <property type="entry name" value="Anticodon-binding domain of a subclass of class I aminoacyl-tRNA synthetases"/>
    <property type="match status" value="1"/>
</dbReference>
<dbReference type="InterPro" id="IPR009008">
    <property type="entry name" value="Val/Leu/Ile-tRNA-synth_edit"/>
</dbReference>
<dbReference type="InterPro" id="IPR037118">
    <property type="entry name" value="Val-tRNA_synth_C_sf"/>
</dbReference>
<dbReference type="FunFam" id="3.90.740.10:FF:000005">
    <property type="entry name" value="Valine--tRNA ligase, mitochondrial"/>
    <property type="match status" value="1"/>
</dbReference>
<keyword evidence="6 12" id="KW-0067">ATP-binding</keyword>
<evidence type="ECO:0000259" key="15">
    <source>
        <dbReference type="Pfam" id="PF10458"/>
    </source>
</evidence>
<feature type="binding site" evidence="12">
    <location>
        <position position="562"/>
    </location>
    <ligand>
        <name>ATP</name>
        <dbReference type="ChEBI" id="CHEBI:30616"/>
    </ligand>
</feature>
<feature type="domain" description="Aminoacyl-tRNA synthetase class Ia" evidence="13">
    <location>
        <begin position="20"/>
        <end position="598"/>
    </location>
</feature>
<dbReference type="Pfam" id="PF10458">
    <property type="entry name" value="Val_tRNA-synt_C"/>
    <property type="match status" value="1"/>
</dbReference>
<dbReference type="OrthoDB" id="9810365at2"/>
<evidence type="ECO:0000256" key="3">
    <source>
        <dbReference type="ARBA" id="ARBA00022490"/>
    </source>
</evidence>
<dbReference type="InterPro" id="IPR010978">
    <property type="entry name" value="tRNA-bd_arm"/>
</dbReference>
<dbReference type="SUPFAM" id="SSF52374">
    <property type="entry name" value="Nucleotidylyl transferase"/>
    <property type="match status" value="1"/>
</dbReference>
<dbReference type="PANTHER" id="PTHR11946:SF93">
    <property type="entry name" value="VALINE--TRNA LIGASE, CHLOROPLASTIC_MITOCHONDRIAL 2"/>
    <property type="match status" value="1"/>
</dbReference>
<dbReference type="InterPro" id="IPR033705">
    <property type="entry name" value="Anticodon_Ia_Val"/>
</dbReference>
<comment type="subunit">
    <text evidence="2 12">Monomer.</text>
</comment>
<dbReference type="HAMAP" id="MF_02004">
    <property type="entry name" value="Val_tRNA_synth_type1"/>
    <property type="match status" value="1"/>
</dbReference>
<evidence type="ECO:0000256" key="11">
    <source>
        <dbReference type="ARBA" id="ARBA00060830"/>
    </source>
</evidence>
<dbReference type="Gene3D" id="1.10.730.10">
    <property type="entry name" value="Isoleucyl-tRNA Synthetase, Domain 1"/>
    <property type="match status" value="2"/>
</dbReference>
<dbReference type="NCBIfam" id="TIGR00422">
    <property type="entry name" value="valS"/>
    <property type="match status" value="1"/>
</dbReference>
<dbReference type="SUPFAM" id="SSF46589">
    <property type="entry name" value="tRNA-binding arm"/>
    <property type="match status" value="1"/>
</dbReference>
<evidence type="ECO:0000256" key="2">
    <source>
        <dbReference type="ARBA" id="ARBA00011245"/>
    </source>
</evidence>
<keyword evidence="5 12" id="KW-0547">Nucleotide-binding</keyword>
<dbReference type="CDD" id="cd00817">
    <property type="entry name" value="ValRS_core"/>
    <property type="match status" value="1"/>
</dbReference>
<dbReference type="SUPFAM" id="SSF50677">
    <property type="entry name" value="ValRS/IleRS/LeuRS editing domain"/>
    <property type="match status" value="1"/>
</dbReference>
<dbReference type="GO" id="GO:0002161">
    <property type="term" value="F:aminoacyl-tRNA deacylase activity"/>
    <property type="evidence" value="ECO:0007669"/>
    <property type="project" value="InterPro"/>
</dbReference>
<evidence type="ECO:0000259" key="13">
    <source>
        <dbReference type="Pfam" id="PF00133"/>
    </source>
</evidence>
<evidence type="ECO:0000256" key="6">
    <source>
        <dbReference type="ARBA" id="ARBA00022840"/>
    </source>
</evidence>
<evidence type="ECO:0000256" key="10">
    <source>
        <dbReference type="ARBA" id="ARBA00047552"/>
    </source>
</evidence>
<comment type="domain">
    <text evidence="12">ValRS has two distinct active sites: one for aminoacylation and one for editing. The misactivated threonine is translocated from the active site to the editing site.</text>
</comment>
<dbReference type="InterPro" id="IPR002300">
    <property type="entry name" value="aa-tRNA-synth_Ia"/>
</dbReference>
<dbReference type="GO" id="GO:0004832">
    <property type="term" value="F:valine-tRNA ligase activity"/>
    <property type="evidence" value="ECO:0007669"/>
    <property type="project" value="UniProtKB-UniRule"/>
</dbReference>
<comment type="subcellular location">
    <subcellularLocation>
        <location evidence="1 12">Cytoplasm</location>
    </subcellularLocation>
</comment>
<feature type="short sequence motif" description="'HIGH' region" evidence="12">
    <location>
        <begin position="48"/>
        <end position="58"/>
    </location>
</feature>
<dbReference type="FunFam" id="3.40.50.620:FF:000032">
    <property type="entry name" value="Valine--tRNA ligase"/>
    <property type="match status" value="1"/>
</dbReference>
<dbReference type="Pfam" id="PF08264">
    <property type="entry name" value="Anticodon_1"/>
    <property type="match status" value="1"/>
</dbReference>
<dbReference type="InterPro" id="IPR002303">
    <property type="entry name" value="Valyl-tRNA_ligase"/>
</dbReference>
<dbReference type="NCBIfam" id="NF004349">
    <property type="entry name" value="PRK05729.1"/>
    <property type="match status" value="1"/>
</dbReference>